<reference evidence="1 2" key="1">
    <citation type="journal article" date="2003" name="Nature">
        <title>Genome divergence in two Prochlorococcus ecotypes reflects oceanic niche differentiation.</title>
        <authorList>
            <person name="Rocap G."/>
            <person name="Larimer F.W."/>
            <person name="Lamerdin J.E."/>
            <person name="Malfatti S."/>
            <person name="Chain P."/>
            <person name="Ahlgren N.A."/>
            <person name="Arellano A."/>
            <person name="Coleman M."/>
            <person name="Hauser L."/>
            <person name="Hess W.R."/>
            <person name="Johnson Z.I."/>
            <person name="Land M.L."/>
            <person name="Lindell D."/>
            <person name="Post A.F."/>
            <person name="Regala W."/>
            <person name="Shah M."/>
            <person name="Shaw S.L."/>
            <person name="Steglich C."/>
            <person name="Sullivan M.B."/>
            <person name="Ting C.S."/>
            <person name="Tolonen A."/>
            <person name="Webb E.A."/>
            <person name="Zinser E.R."/>
            <person name="Chisholm S.W."/>
        </authorList>
    </citation>
    <scope>NUCLEOTIDE SEQUENCE [LARGE SCALE GENOMIC DNA]</scope>
    <source>
        <strain evidence="2">CCMP1986 / NIES-2087 / MED4</strain>
    </source>
</reference>
<dbReference type="HOGENOM" id="CLU_1569313_0_0_3"/>
<protein>
    <submittedName>
        <fullName evidence="1">Possible PTS system, Lactose/Cellobiose specif</fullName>
    </submittedName>
</protein>
<organism evidence="1 2">
    <name type="scientific">Prochlorococcus marinus subsp. pastoris (strain CCMP1986 / NIES-2087 / MED4)</name>
    <dbReference type="NCBI Taxonomy" id="59919"/>
    <lineage>
        <taxon>Bacteria</taxon>
        <taxon>Bacillati</taxon>
        <taxon>Cyanobacteriota</taxon>
        <taxon>Cyanophyceae</taxon>
        <taxon>Synechococcales</taxon>
        <taxon>Prochlorococcaceae</taxon>
        <taxon>Prochlorococcus</taxon>
    </lineage>
</organism>
<evidence type="ECO:0000313" key="2">
    <source>
        <dbReference type="Proteomes" id="UP000001026"/>
    </source>
</evidence>
<dbReference type="EMBL" id="BX548174">
    <property type="protein sequence ID" value="CAE19869.1"/>
    <property type="molecule type" value="Genomic_DNA"/>
</dbReference>
<name>Q7TU48_PROMP</name>
<accession>Q7TU48</accession>
<sequence length="170" mass="20325">MKRLVLFIVFPLIVGFGNDKVRLCKDLQFAINQSKDDYQQKILFVKQSKEFTNEKIAEVYGIDINWRDFYNSPYKLASFCTEYFLLKEFDIALSNECYLFETTLKSGNYSDGDFDFMAEERRQNAQAIKEEFKAKYDPINKQAKEDYLSEQKEMQKIYRKKKCDKVTYDF</sequence>
<evidence type="ECO:0000313" key="1">
    <source>
        <dbReference type="EMBL" id="CAE19869.1"/>
    </source>
</evidence>
<proteinExistence type="predicted"/>
<dbReference type="AlphaFoldDB" id="Q7TU48"/>
<dbReference type="RefSeq" id="WP_011133039.1">
    <property type="nucleotide sequence ID" value="NC_005072.1"/>
</dbReference>
<dbReference type="Proteomes" id="UP000001026">
    <property type="component" value="Chromosome"/>
</dbReference>
<dbReference type="KEGG" id="pmm:PMM1410"/>
<dbReference type="STRING" id="59919.PMM1410"/>
<dbReference type="eggNOG" id="ENOG50322A8">
    <property type="taxonomic scope" value="Bacteria"/>
</dbReference>
<gene>
    <name evidence="1" type="ordered locus">PMM1410</name>
</gene>